<name>A0A178VE33_ARATH</name>
<dbReference type="InterPro" id="IPR007750">
    <property type="entry name" value="DUF674"/>
</dbReference>
<dbReference type="PANTHER" id="PTHR33103">
    <property type="entry name" value="OS01G0153900 PROTEIN"/>
    <property type="match status" value="1"/>
</dbReference>
<evidence type="ECO:0008006" key="3">
    <source>
        <dbReference type="Google" id="ProtNLM"/>
    </source>
</evidence>
<dbReference type="ExpressionAtlas" id="A0A178VE33">
    <property type="expression patterns" value="baseline and differential"/>
</dbReference>
<dbReference type="AlphaFoldDB" id="A0A178VE33"/>
<comment type="caution">
    <text evidence="1">The sequence shown here is derived from an EMBL/GenBank/DDBJ whole genome shotgun (WGS) entry which is preliminary data.</text>
</comment>
<dbReference type="EMBL" id="LUHQ01000003">
    <property type="protein sequence ID" value="OAP04687.1"/>
    <property type="molecule type" value="Genomic_DNA"/>
</dbReference>
<protein>
    <recommendedName>
        <fullName evidence="3">DUF674 family protein</fullName>
    </recommendedName>
</protein>
<dbReference type="Proteomes" id="UP000078284">
    <property type="component" value="Chromosome 3"/>
</dbReference>
<dbReference type="PANTHER" id="PTHR33103:SF115">
    <property type="entry name" value="DUF674 FAMILY PROTEIN"/>
    <property type="match status" value="1"/>
</dbReference>
<accession>A0A178VE33</accession>
<reference evidence="2" key="1">
    <citation type="journal article" date="2016" name="Proc. Natl. Acad. Sci. U.S.A.">
        <title>Chromosome-level assembly of Arabidopsis thaliana Ler reveals the extent of translocation and inversion polymorphisms.</title>
        <authorList>
            <person name="Zapata L."/>
            <person name="Ding J."/>
            <person name="Willing E.M."/>
            <person name="Hartwig B."/>
            <person name="Bezdan D."/>
            <person name="Jiao W.B."/>
            <person name="Patel V."/>
            <person name="Velikkakam James G."/>
            <person name="Koornneef M."/>
            <person name="Ossowski S."/>
            <person name="Schneeberger K."/>
        </authorList>
    </citation>
    <scope>NUCLEOTIDE SEQUENCE [LARGE SCALE GENOMIC DNA]</scope>
    <source>
        <strain evidence="2">cv. Landsberg erecta</strain>
    </source>
</reference>
<sequence length="530" mass="59803">MAESTKSKKLSVRLLIDELKNKVVLAESGKDFVDVLFSFLALPMGTIVRLLEKHQKSPQVGIGCFNNLYKSVSEMDLESFQTEACKQVLLYPRSVNLEKFRNMKLKIDDTRAVKYFVCSGFKESCRHHYSISNTEECECGEIVDSKVVKRVMNREIKGLEEEQVQGRILRKDNDGVFFSCKASSFIITDDLKVEASSMDNVLNTLRGLGYADTSKLSEILLHVGFSEVFFTVSSYVGLRSLNIYVLLSVCLCHQQVLTLLECFFTSDLPLTDTFLKKQSSLQMIRSRIPLSPTLQGSGDGAVPGQTITFKAFVRKPNIKILCVECGADFIDLLFTFLALPLESVWNISAGNISLGCIGNLFRSFKRIDASSSSKTKLPSFYSCPKQLLDVVTEQQEIYCSFKCVVETNNEYDFKFTRKMPPRPNSLKEKNQNMFFTNKTSVLYLTSFGFMKQNTRFLVTDDLVIKPKNLVSNISLLKLNMHLDKEDVEEYVITIGKLEAISLLRASLMTSSALTSSFWSLISKKAKAETQ</sequence>
<organism evidence="1 2">
    <name type="scientific">Arabidopsis thaliana</name>
    <name type="common">Mouse-ear cress</name>
    <dbReference type="NCBI Taxonomy" id="3702"/>
    <lineage>
        <taxon>Eukaryota</taxon>
        <taxon>Viridiplantae</taxon>
        <taxon>Streptophyta</taxon>
        <taxon>Embryophyta</taxon>
        <taxon>Tracheophyta</taxon>
        <taxon>Spermatophyta</taxon>
        <taxon>Magnoliopsida</taxon>
        <taxon>eudicotyledons</taxon>
        <taxon>Gunneridae</taxon>
        <taxon>Pentapetalae</taxon>
        <taxon>rosids</taxon>
        <taxon>malvids</taxon>
        <taxon>Brassicales</taxon>
        <taxon>Brassicaceae</taxon>
        <taxon>Camelineae</taxon>
        <taxon>Arabidopsis</taxon>
    </lineage>
</organism>
<gene>
    <name evidence="1" type="ordered locus">AXX17_At3g08760</name>
</gene>
<dbReference type="Pfam" id="PF05056">
    <property type="entry name" value="DUF674"/>
    <property type="match status" value="2"/>
</dbReference>
<proteinExistence type="predicted"/>
<evidence type="ECO:0000313" key="2">
    <source>
        <dbReference type="Proteomes" id="UP000078284"/>
    </source>
</evidence>
<evidence type="ECO:0000313" key="1">
    <source>
        <dbReference type="EMBL" id="OAP04687.1"/>
    </source>
</evidence>